<evidence type="ECO:0000313" key="2">
    <source>
        <dbReference type="EMBL" id="MFL9459036.1"/>
    </source>
</evidence>
<accession>A0ABW8WDG0</accession>
<dbReference type="EMBL" id="JBFQGM010000001">
    <property type="protein sequence ID" value="MFL9459036.1"/>
    <property type="molecule type" value="Genomic_DNA"/>
</dbReference>
<keyword evidence="3" id="KW-1185">Reference proteome</keyword>
<keyword evidence="1" id="KW-1133">Transmembrane helix</keyword>
<proteinExistence type="predicted"/>
<sequence length="258" mass="26416">MGRYARPEELPLAGSVLILVGGIIGAFRPIATSFILGLGPVFTFAVGSFVLLAAAAILRFFNPVETPVDKAQTWATPGELPRALALILGTGVGVAWGSRLFMDALGKLLKVQLNTQNVDGMMFIINLALAFAALPAGALAVKIGNRKAMLGGIGALVFLMIVLLFAGAQMPFVLLGVCAFSVIVNGAIPFALGLVPPKWGGLGVGMYFAGFGLTGSLFGLVFPKPQEIVPASGVVGGAIAFLVAGGCVAGSYKHSSLN</sequence>
<comment type="caution">
    <text evidence="2">The sequence shown here is derived from an EMBL/GenBank/DDBJ whole genome shotgun (WGS) entry which is preliminary data.</text>
</comment>
<protein>
    <recommendedName>
        <fullName evidence="4">Major facilitator superfamily (MFS) profile domain-containing protein</fullName>
    </recommendedName>
</protein>
<feature type="transmembrane region" description="Helical" evidence="1">
    <location>
        <begin position="172"/>
        <end position="195"/>
    </location>
</feature>
<name>A0ABW8WDG0_9CYAN</name>
<evidence type="ECO:0000313" key="3">
    <source>
        <dbReference type="Proteomes" id="UP001628874"/>
    </source>
</evidence>
<feature type="transmembrane region" description="Helical" evidence="1">
    <location>
        <begin position="41"/>
        <end position="62"/>
    </location>
</feature>
<keyword evidence="1" id="KW-0472">Membrane</keyword>
<organism evidence="2 3">
    <name type="scientific">Scytonema tolypothrichoides VB-61278_2</name>
    <dbReference type="NCBI Taxonomy" id="3232314"/>
    <lineage>
        <taxon>Bacteria</taxon>
        <taxon>Bacillati</taxon>
        <taxon>Cyanobacteriota</taxon>
        <taxon>Cyanophyceae</taxon>
        <taxon>Nostocales</taxon>
        <taxon>Scytonemataceae</taxon>
        <taxon>Scytonema</taxon>
    </lineage>
</organism>
<feature type="transmembrane region" description="Helical" evidence="1">
    <location>
        <begin position="83"/>
        <end position="101"/>
    </location>
</feature>
<reference evidence="2 3" key="1">
    <citation type="submission" date="2024-07" db="EMBL/GenBank/DDBJ databases">
        <authorList>
            <person name="Tripathy S."/>
        </authorList>
    </citation>
    <scope>NUCLEOTIDE SEQUENCE [LARGE SCALE GENOMIC DNA]</scope>
    <source>
        <strain evidence="2 3">VB-61278_2</strain>
    </source>
</reference>
<feature type="transmembrane region" description="Helical" evidence="1">
    <location>
        <begin position="121"/>
        <end position="141"/>
    </location>
</feature>
<feature type="transmembrane region" description="Helical" evidence="1">
    <location>
        <begin position="12"/>
        <end position="35"/>
    </location>
</feature>
<dbReference type="SUPFAM" id="SSF103473">
    <property type="entry name" value="MFS general substrate transporter"/>
    <property type="match status" value="1"/>
</dbReference>
<evidence type="ECO:0008006" key="4">
    <source>
        <dbReference type="Google" id="ProtNLM"/>
    </source>
</evidence>
<feature type="transmembrane region" description="Helical" evidence="1">
    <location>
        <begin position="202"/>
        <end position="222"/>
    </location>
</feature>
<keyword evidence="1" id="KW-0812">Transmembrane</keyword>
<feature type="transmembrane region" description="Helical" evidence="1">
    <location>
        <begin position="228"/>
        <end position="252"/>
    </location>
</feature>
<dbReference type="InterPro" id="IPR036259">
    <property type="entry name" value="MFS_trans_sf"/>
</dbReference>
<feature type="transmembrane region" description="Helical" evidence="1">
    <location>
        <begin position="148"/>
        <end position="166"/>
    </location>
</feature>
<dbReference type="Proteomes" id="UP001628874">
    <property type="component" value="Unassembled WGS sequence"/>
</dbReference>
<evidence type="ECO:0000256" key="1">
    <source>
        <dbReference type="SAM" id="Phobius"/>
    </source>
</evidence>
<gene>
    <name evidence="2" type="ORF">AB0759_00070</name>
</gene>
<dbReference type="RefSeq" id="WP_336604392.1">
    <property type="nucleotide sequence ID" value="NZ_JBFQGM010000001.1"/>
</dbReference>